<keyword evidence="4" id="KW-0472">Membrane</keyword>
<evidence type="ECO:0000256" key="1">
    <source>
        <dbReference type="ARBA" id="ARBA00004236"/>
    </source>
</evidence>
<evidence type="ECO:0000313" key="7">
    <source>
        <dbReference type="EMBL" id="GEN78293.1"/>
    </source>
</evidence>
<accession>A0A511YSX9</accession>
<dbReference type="GO" id="GO:0005275">
    <property type="term" value="F:amine transmembrane transporter activity"/>
    <property type="evidence" value="ECO:0007669"/>
    <property type="project" value="TreeGrafter"/>
</dbReference>
<dbReference type="OrthoDB" id="9787902at2"/>
<feature type="signal peptide" evidence="5">
    <location>
        <begin position="1"/>
        <end position="26"/>
    </location>
</feature>
<dbReference type="RefSeq" id="WP_034245047.1">
    <property type="nucleotide sequence ID" value="NZ_BJYK01000001.1"/>
</dbReference>
<evidence type="ECO:0000256" key="5">
    <source>
        <dbReference type="SAM" id="SignalP"/>
    </source>
</evidence>
<gene>
    <name evidence="7" type="ORF">AFE02nite_00270</name>
</gene>
<dbReference type="CDD" id="cd13639">
    <property type="entry name" value="PBP2_OpuAC_like"/>
    <property type="match status" value="1"/>
</dbReference>
<dbReference type="SUPFAM" id="SSF53850">
    <property type="entry name" value="Periplasmic binding protein-like II"/>
    <property type="match status" value="1"/>
</dbReference>
<sequence>MRARSRKTLTTVATGTAALLVLAACAGDDGGDDTSGDAPEEDRAITIALPPGGWPEGDAATYLWANLLESEGYDVTLESGGDMGVIYTAVAGGDYDLFFDAWLPVTHGTYLDEYGDDMERLGAWYDDARLTIAVNEDAPITSLTELADNAAAFDSRIVGIEPGAGLTRITKESVIPTYGLDGLEFVESSTPAMLAELSGAIDEGRDVVVTLWRPHWAYDAFPIRDLEDPEGTLGDAENIEVVGRSGFADDHPEVASWLEAFTLSGDQLFSLENIMFNENDGENPEGSVEQWLEENPDFFDQVKDAAGDA</sequence>
<reference evidence="7 8" key="1">
    <citation type="submission" date="2019-07" db="EMBL/GenBank/DDBJ databases">
        <title>Whole genome shotgun sequence of Actinotalea fermentans NBRC 105374.</title>
        <authorList>
            <person name="Hosoyama A."/>
            <person name="Uohara A."/>
            <person name="Ohji S."/>
            <person name="Ichikawa N."/>
        </authorList>
    </citation>
    <scope>NUCLEOTIDE SEQUENCE [LARGE SCALE GENOMIC DNA]</scope>
    <source>
        <strain evidence="7 8">NBRC 105374</strain>
    </source>
</reference>
<dbReference type="PROSITE" id="PS51257">
    <property type="entry name" value="PROKAR_LIPOPROTEIN"/>
    <property type="match status" value="1"/>
</dbReference>
<dbReference type="GO" id="GO:0015226">
    <property type="term" value="F:carnitine transmembrane transporter activity"/>
    <property type="evidence" value="ECO:0007669"/>
    <property type="project" value="TreeGrafter"/>
</dbReference>
<dbReference type="PANTHER" id="PTHR47737">
    <property type="entry name" value="GLYCINE BETAINE/PROLINE BETAINE TRANSPORT SYSTEM PERMEASE PROTEIN PROW"/>
    <property type="match status" value="1"/>
</dbReference>
<dbReference type="Pfam" id="PF04069">
    <property type="entry name" value="OpuAC"/>
    <property type="match status" value="1"/>
</dbReference>
<evidence type="ECO:0000256" key="3">
    <source>
        <dbReference type="ARBA" id="ARBA00022475"/>
    </source>
</evidence>
<comment type="caution">
    <text evidence="7">The sequence shown here is derived from an EMBL/GenBank/DDBJ whole genome shotgun (WGS) entry which is preliminary data.</text>
</comment>
<dbReference type="Proteomes" id="UP000321484">
    <property type="component" value="Unassembled WGS sequence"/>
</dbReference>
<keyword evidence="8" id="KW-1185">Reference proteome</keyword>
<feature type="chain" id="PRO_5021885599" evidence="5">
    <location>
        <begin position="27"/>
        <end position="309"/>
    </location>
</feature>
<evidence type="ECO:0000256" key="4">
    <source>
        <dbReference type="ARBA" id="ARBA00023136"/>
    </source>
</evidence>
<dbReference type="AlphaFoldDB" id="A0A511YSX9"/>
<proteinExistence type="predicted"/>
<dbReference type="PANTHER" id="PTHR47737:SF1">
    <property type="entry name" value="GLYCINE BETAINE_PROLINE BETAINE TRANSPORT SYSTEM PERMEASE PROTEIN PROW"/>
    <property type="match status" value="1"/>
</dbReference>
<evidence type="ECO:0000256" key="2">
    <source>
        <dbReference type="ARBA" id="ARBA00022448"/>
    </source>
</evidence>
<dbReference type="InterPro" id="IPR007210">
    <property type="entry name" value="ABC_Gly_betaine_transp_sub-bd"/>
</dbReference>
<name>A0A511YSX9_9CELL</name>
<dbReference type="GO" id="GO:0031460">
    <property type="term" value="P:glycine betaine transport"/>
    <property type="evidence" value="ECO:0007669"/>
    <property type="project" value="TreeGrafter"/>
</dbReference>
<dbReference type="Gene3D" id="3.40.190.10">
    <property type="entry name" value="Periplasmic binding protein-like II"/>
    <property type="match status" value="1"/>
</dbReference>
<dbReference type="Gene3D" id="3.40.190.100">
    <property type="entry name" value="Glycine betaine-binding periplasmic protein, domain 2"/>
    <property type="match status" value="1"/>
</dbReference>
<keyword evidence="2" id="KW-0813">Transport</keyword>
<organism evidence="7 8">
    <name type="scientific">Actinotalea fermentans</name>
    <dbReference type="NCBI Taxonomy" id="43671"/>
    <lineage>
        <taxon>Bacteria</taxon>
        <taxon>Bacillati</taxon>
        <taxon>Actinomycetota</taxon>
        <taxon>Actinomycetes</taxon>
        <taxon>Micrococcales</taxon>
        <taxon>Cellulomonadaceae</taxon>
        <taxon>Actinotalea</taxon>
    </lineage>
</organism>
<protein>
    <submittedName>
        <fullName evidence="7">Glycine/betaine ABC transporter substrate-binding protein</fullName>
    </submittedName>
</protein>
<keyword evidence="3" id="KW-1003">Cell membrane</keyword>
<keyword evidence="5" id="KW-0732">Signal</keyword>
<evidence type="ECO:0000313" key="8">
    <source>
        <dbReference type="Proteomes" id="UP000321484"/>
    </source>
</evidence>
<evidence type="ECO:0000259" key="6">
    <source>
        <dbReference type="Pfam" id="PF04069"/>
    </source>
</evidence>
<dbReference type="GO" id="GO:0043190">
    <property type="term" value="C:ATP-binding cassette (ABC) transporter complex"/>
    <property type="evidence" value="ECO:0007669"/>
    <property type="project" value="InterPro"/>
</dbReference>
<comment type="subcellular location">
    <subcellularLocation>
        <location evidence="1">Cell membrane</location>
    </subcellularLocation>
</comment>
<feature type="domain" description="ABC-type glycine betaine transport system substrate-binding" evidence="6">
    <location>
        <begin position="45"/>
        <end position="294"/>
    </location>
</feature>
<dbReference type="EMBL" id="BJYK01000001">
    <property type="protein sequence ID" value="GEN78293.1"/>
    <property type="molecule type" value="Genomic_DNA"/>
</dbReference>
<dbReference type="GO" id="GO:0015871">
    <property type="term" value="P:choline transport"/>
    <property type="evidence" value="ECO:0007669"/>
    <property type="project" value="TreeGrafter"/>
</dbReference>